<dbReference type="AlphaFoldDB" id="A0A445MG08"/>
<protein>
    <submittedName>
        <fullName evidence="2">Uncharacterized protein</fullName>
    </submittedName>
</protein>
<sequence length="92" mass="9691">LSFSSKDALTPLFLSGSLPLRKRRLPLPAGNRLAKGWPPLQLAAAPCGRPTAGPLLRPSCCKRLPPLRAGRSRPCPRAAATPAGGASARRHH</sequence>
<reference evidence="2" key="1">
    <citation type="journal article" date="2018" name="Data Brief">
        <title>Genome sequence data from 17 accessions of Ensete ventricosum, a staple food crop for millions in Ethiopia.</title>
        <authorList>
            <person name="Yemataw Z."/>
            <person name="Muzemil S."/>
            <person name="Ambachew D."/>
            <person name="Tripathi L."/>
            <person name="Tesfaye K."/>
            <person name="Chala A."/>
            <person name="Farbos A."/>
            <person name="O'Neill P."/>
            <person name="Moore K."/>
            <person name="Grant M."/>
            <person name="Studholme D.J."/>
        </authorList>
    </citation>
    <scope>NUCLEOTIDE SEQUENCE [LARGE SCALE GENOMIC DNA]</scope>
    <source>
        <tissue evidence="2">Leaf</tissue>
    </source>
</reference>
<name>A0A445MG08_ENSVE</name>
<evidence type="ECO:0000256" key="1">
    <source>
        <dbReference type="SAM" id="MobiDB-lite"/>
    </source>
</evidence>
<feature type="compositionally biased region" description="Low complexity" evidence="1">
    <location>
        <begin position="72"/>
        <end position="92"/>
    </location>
</feature>
<proteinExistence type="predicted"/>
<accession>A0A445MG08</accession>
<feature type="non-terminal residue" evidence="2">
    <location>
        <position position="1"/>
    </location>
</feature>
<dbReference type="Proteomes" id="UP000290560">
    <property type="component" value="Unassembled WGS sequence"/>
</dbReference>
<dbReference type="EMBL" id="KV875840">
    <property type="protein sequence ID" value="RZR73160.1"/>
    <property type="molecule type" value="Genomic_DNA"/>
</dbReference>
<evidence type="ECO:0000313" key="2">
    <source>
        <dbReference type="EMBL" id="RZR73160.1"/>
    </source>
</evidence>
<feature type="region of interest" description="Disordered" evidence="1">
    <location>
        <begin position="67"/>
        <end position="92"/>
    </location>
</feature>
<gene>
    <name evidence="2" type="ORF">BHM03_00020932</name>
</gene>
<organism evidence="2">
    <name type="scientific">Ensete ventricosum</name>
    <name type="common">Abyssinian banana</name>
    <name type="synonym">Musa ensete</name>
    <dbReference type="NCBI Taxonomy" id="4639"/>
    <lineage>
        <taxon>Eukaryota</taxon>
        <taxon>Viridiplantae</taxon>
        <taxon>Streptophyta</taxon>
        <taxon>Embryophyta</taxon>
        <taxon>Tracheophyta</taxon>
        <taxon>Spermatophyta</taxon>
        <taxon>Magnoliopsida</taxon>
        <taxon>Liliopsida</taxon>
        <taxon>Zingiberales</taxon>
        <taxon>Musaceae</taxon>
        <taxon>Ensete</taxon>
    </lineage>
</organism>